<protein>
    <submittedName>
        <fullName evidence="1">Uncharacterized protein</fullName>
    </submittedName>
</protein>
<sequence>MTWIVRTLFIRRSSIVVEKTFLSLPMWVPKCLYLAVRNHWDHKVFVVRI</sequence>
<dbReference type="EMBL" id="GGEC01008119">
    <property type="protein sequence ID" value="MBW88602.1"/>
    <property type="molecule type" value="Transcribed_RNA"/>
</dbReference>
<dbReference type="AlphaFoldDB" id="A0A2P2J549"/>
<reference evidence="1" key="1">
    <citation type="submission" date="2018-02" db="EMBL/GenBank/DDBJ databases">
        <title>Rhizophora mucronata_Transcriptome.</title>
        <authorList>
            <person name="Meera S.P."/>
            <person name="Sreeshan A."/>
            <person name="Augustine A."/>
        </authorList>
    </citation>
    <scope>NUCLEOTIDE SEQUENCE</scope>
    <source>
        <tissue evidence="1">Leaf</tissue>
    </source>
</reference>
<proteinExistence type="predicted"/>
<accession>A0A2P2J549</accession>
<name>A0A2P2J549_RHIMU</name>
<evidence type="ECO:0000313" key="1">
    <source>
        <dbReference type="EMBL" id="MBW88602.1"/>
    </source>
</evidence>
<organism evidence="1">
    <name type="scientific">Rhizophora mucronata</name>
    <name type="common">Asiatic mangrove</name>
    <dbReference type="NCBI Taxonomy" id="61149"/>
    <lineage>
        <taxon>Eukaryota</taxon>
        <taxon>Viridiplantae</taxon>
        <taxon>Streptophyta</taxon>
        <taxon>Embryophyta</taxon>
        <taxon>Tracheophyta</taxon>
        <taxon>Spermatophyta</taxon>
        <taxon>Magnoliopsida</taxon>
        <taxon>eudicotyledons</taxon>
        <taxon>Gunneridae</taxon>
        <taxon>Pentapetalae</taxon>
        <taxon>rosids</taxon>
        <taxon>fabids</taxon>
        <taxon>Malpighiales</taxon>
        <taxon>Rhizophoraceae</taxon>
        <taxon>Rhizophora</taxon>
    </lineage>
</organism>